<evidence type="ECO:0000313" key="2">
    <source>
        <dbReference type="Proteomes" id="UP001526426"/>
    </source>
</evidence>
<organism evidence="1 2">
    <name type="scientific">Spirulina subsalsa FACHB-351</name>
    <dbReference type="NCBI Taxonomy" id="234711"/>
    <lineage>
        <taxon>Bacteria</taxon>
        <taxon>Bacillati</taxon>
        <taxon>Cyanobacteriota</taxon>
        <taxon>Cyanophyceae</taxon>
        <taxon>Spirulinales</taxon>
        <taxon>Spirulinaceae</taxon>
        <taxon>Spirulina</taxon>
    </lineage>
</organism>
<name>A0ABT3L287_9CYAN</name>
<accession>A0ABT3L287</accession>
<sequence>MLGKTWQARTSTLMVLCCTMGAFAPLLIPLSATAQLFPSSGQIPSEIPRFTVRAGQKIPVRYEEAEKILLTREETVPLTLTVAANLRDSQRRMIIPAGSQIVGQIEPVPDEKGMRFVAEELIIENAQGTQRIAIDGSSEVVTRTEEIERGTNTGSILQGAAIGAAAATVISTVTGSRRLNVGTILGGAGAGALGGYLLGGRNKAELISIYPEEDLGVILRSSLSLY</sequence>
<protein>
    <recommendedName>
        <fullName evidence="3">Glycine zipper domain-containing protein</fullName>
    </recommendedName>
</protein>
<keyword evidence="2" id="KW-1185">Reference proteome</keyword>
<evidence type="ECO:0000313" key="1">
    <source>
        <dbReference type="EMBL" id="MCW6035611.1"/>
    </source>
</evidence>
<dbReference type="Proteomes" id="UP001526426">
    <property type="component" value="Unassembled WGS sequence"/>
</dbReference>
<dbReference type="EMBL" id="JAIHOM010000017">
    <property type="protein sequence ID" value="MCW6035611.1"/>
    <property type="molecule type" value="Genomic_DNA"/>
</dbReference>
<proteinExistence type="predicted"/>
<gene>
    <name evidence="1" type="ORF">K4A83_04905</name>
</gene>
<comment type="caution">
    <text evidence="1">The sequence shown here is derived from an EMBL/GenBank/DDBJ whole genome shotgun (WGS) entry which is preliminary data.</text>
</comment>
<reference evidence="1 2" key="1">
    <citation type="submission" date="2021-08" db="EMBL/GenBank/DDBJ databases">
        <title>Draft genome sequence of Spirulina subsalsa with high tolerance to salinity and hype-accumulation of phycocyanin.</title>
        <authorList>
            <person name="Pei H."/>
            <person name="Jiang L."/>
        </authorList>
    </citation>
    <scope>NUCLEOTIDE SEQUENCE [LARGE SCALE GENOMIC DNA]</scope>
    <source>
        <strain evidence="1 2">FACHB-351</strain>
    </source>
</reference>
<evidence type="ECO:0008006" key="3">
    <source>
        <dbReference type="Google" id="ProtNLM"/>
    </source>
</evidence>